<dbReference type="InterPro" id="IPR023772">
    <property type="entry name" value="DNA-bd_HTH_TetR-type_CS"/>
</dbReference>
<dbReference type="PROSITE" id="PS50977">
    <property type="entry name" value="HTH_TETR_2"/>
    <property type="match status" value="1"/>
</dbReference>
<proteinExistence type="predicted"/>
<dbReference type="Pfam" id="PF00440">
    <property type="entry name" value="TetR_N"/>
    <property type="match status" value="1"/>
</dbReference>
<dbReference type="OrthoDB" id="9798857at2"/>
<dbReference type="AlphaFoldDB" id="E3D0C8"/>
<dbReference type="PROSITE" id="PS01081">
    <property type="entry name" value="HTH_TETR_1"/>
    <property type="match status" value="1"/>
</dbReference>
<protein>
    <submittedName>
        <fullName evidence="6">Transcriptional regulator, TetR family</fullName>
    </submittedName>
</protein>
<evidence type="ECO:0000313" key="6">
    <source>
        <dbReference type="EMBL" id="EFQ24801.1"/>
    </source>
</evidence>
<dbReference type="FunFam" id="1.10.10.60:FF:000141">
    <property type="entry name" value="TetR family transcriptional regulator"/>
    <property type="match status" value="1"/>
</dbReference>
<sequence>MSRSPTSSAPAPGRRESILDAAEDLFLRQGYEGTSVHQVVQRVGIAQGTFYYHFPSKEAVLDALVERALHPFGEAARARATEDRPPWERVVEVLSQVLRIRSERGPLMAYIHREGNLKLHETFLRRVKERFEPLLISLLEEGMASGTLHVHAPEETASFLLVTAEYLFDSPHWLGDPRAYEAQLKVAASVVEGLLGLPHDAVDLDLLGGRKG</sequence>
<dbReference type="STRING" id="584708.Apau_2394"/>
<dbReference type="RefSeq" id="WP_006302049.1">
    <property type="nucleotide sequence ID" value="NZ_CM001022.1"/>
</dbReference>
<dbReference type="InterPro" id="IPR009057">
    <property type="entry name" value="Homeodomain-like_sf"/>
</dbReference>
<keyword evidence="7" id="KW-1185">Reference proteome</keyword>
<evidence type="ECO:0000256" key="1">
    <source>
        <dbReference type="ARBA" id="ARBA00023015"/>
    </source>
</evidence>
<keyword evidence="2 4" id="KW-0238">DNA-binding</keyword>
<feature type="DNA-binding region" description="H-T-H motif" evidence="4">
    <location>
        <begin position="35"/>
        <end position="54"/>
    </location>
</feature>
<dbReference type="PANTHER" id="PTHR30055:SF234">
    <property type="entry name" value="HTH-TYPE TRANSCRIPTIONAL REGULATOR BETI"/>
    <property type="match status" value="1"/>
</dbReference>
<dbReference type="InterPro" id="IPR050109">
    <property type="entry name" value="HTH-type_TetR-like_transc_reg"/>
</dbReference>
<keyword evidence="3" id="KW-0804">Transcription</keyword>
<dbReference type="InterPro" id="IPR001647">
    <property type="entry name" value="HTH_TetR"/>
</dbReference>
<dbReference type="Proteomes" id="UP000005096">
    <property type="component" value="Chromosome"/>
</dbReference>
<dbReference type="PANTHER" id="PTHR30055">
    <property type="entry name" value="HTH-TYPE TRANSCRIPTIONAL REGULATOR RUTR"/>
    <property type="match status" value="1"/>
</dbReference>
<evidence type="ECO:0000256" key="2">
    <source>
        <dbReference type="ARBA" id="ARBA00023125"/>
    </source>
</evidence>
<evidence type="ECO:0000256" key="4">
    <source>
        <dbReference type="PROSITE-ProRule" id="PRU00335"/>
    </source>
</evidence>
<dbReference type="eggNOG" id="COG1309">
    <property type="taxonomic scope" value="Bacteria"/>
</dbReference>
<dbReference type="SUPFAM" id="SSF46689">
    <property type="entry name" value="Homeodomain-like"/>
    <property type="match status" value="1"/>
</dbReference>
<dbReference type="HOGENOM" id="CLU_069356_29_2_0"/>
<name>E3D0C8_9BACT</name>
<accession>E3D0C8</accession>
<dbReference type="GO" id="GO:0000976">
    <property type="term" value="F:transcription cis-regulatory region binding"/>
    <property type="evidence" value="ECO:0007669"/>
    <property type="project" value="TreeGrafter"/>
</dbReference>
<dbReference type="PaxDb" id="584708-Apau_2394"/>
<dbReference type="InterPro" id="IPR036271">
    <property type="entry name" value="Tet_transcr_reg_TetR-rel_C_sf"/>
</dbReference>
<dbReference type="SUPFAM" id="SSF48498">
    <property type="entry name" value="Tetracyclin repressor-like, C-terminal domain"/>
    <property type="match status" value="1"/>
</dbReference>
<dbReference type="PRINTS" id="PR00455">
    <property type="entry name" value="HTHTETR"/>
</dbReference>
<dbReference type="GO" id="GO:0003700">
    <property type="term" value="F:DNA-binding transcription factor activity"/>
    <property type="evidence" value="ECO:0007669"/>
    <property type="project" value="TreeGrafter"/>
</dbReference>
<dbReference type="Gene3D" id="1.10.357.10">
    <property type="entry name" value="Tetracycline Repressor, domain 2"/>
    <property type="match status" value="1"/>
</dbReference>
<dbReference type="EMBL" id="CM001022">
    <property type="protein sequence ID" value="EFQ24801.1"/>
    <property type="molecule type" value="Genomic_DNA"/>
</dbReference>
<evidence type="ECO:0000259" key="5">
    <source>
        <dbReference type="PROSITE" id="PS50977"/>
    </source>
</evidence>
<evidence type="ECO:0000313" key="7">
    <source>
        <dbReference type="Proteomes" id="UP000005096"/>
    </source>
</evidence>
<gene>
    <name evidence="6" type="ORF">Apau_2394</name>
</gene>
<keyword evidence="1" id="KW-0805">Transcription regulation</keyword>
<reference evidence="6 7" key="1">
    <citation type="journal article" date="2010" name="Stand. Genomic Sci.">
        <title>Non-contiguous finished genome sequence of Aminomonas paucivorans type strain (GLU-3).</title>
        <authorList>
            <person name="Pitluck S."/>
            <person name="Yasawong M."/>
            <person name="Held B."/>
            <person name="Lapidus A."/>
            <person name="Nolan M."/>
            <person name="Copeland A."/>
            <person name="Lucas S."/>
            <person name="Del Rio T.G."/>
            <person name="Tice H."/>
            <person name="Cheng J.F."/>
            <person name="Chertkov O."/>
            <person name="Goodwin L."/>
            <person name="Tapia R."/>
            <person name="Han C."/>
            <person name="Liolios K."/>
            <person name="Ivanova N."/>
            <person name="Mavromatis K."/>
            <person name="Ovchinnikova G."/>
            <person name="Pati A."/>
            <person name="Chen A."/>
            <person name="Palaniappan K."/>
            <person name="Land M."/>
            <person name="Hauser L."/>
            <person name="Chang Y.J."/>
            <person name="Jeffries C.D."/>
            <person name="Pukall R."/>
            <person name="Spring S."/>
            <person name="Rohde M."/>
            <person name="Sikorski J."/>
            <person name="Goker M."/>
            <person name="Woyke T."/>
            <person name="Bristow J."/>
            <person name="Eisen J.A."/>
            <person name="Markowitz V."/>
            <person name="Hugenholtz P."/>
            <person name="Kyrpides N.C."/>
            <person name="Klenk H.P."/>
        </authorList>
    </citation>
    <scope>NUCLEOTIDE SEQUENCE [LARGE SCALE GENOMIC DNA]</scope>
    <source>
        <strain evidence="6 7">DSM 12260</strain>
    </source>
</reference>
<organism evidence="6 7">
    <name type="scientific">Aminomonas paucivorans DSM 12260</name>
    <dbReference type="NCBI Taxonomy" id="584708"/>
    <lineage>
        <taxon>Bacteria</taxon>
        <taxon>Thermotogati</taxon>
        <taxon>Synergistota</taxon>
        <taxon>Synergistia</taxon>
        <taxon>Synergistales</taxon>
        <taxon>Synergistaceae</taxon>
        <taxon>Aminomonas</taxon>
    </lineage>
</organism>
<feature type="domain" description="HTH tetR-type" evidence="5">
    <location>
        <begin position="12"/>
        <end position="72"/>
    </location>
</feature>
<evidence type="ECO:0000256" key="3">
    <source>
        <dbReference type="ARBA" id="ARBA00023163"/>
    </source>
</evidence>